<dbReference type="InterPro" id="IPR002937">
    <property type="entry name" value="Amino_oxidase"/>
</dbReference>
<evidence type="ECO:0000256" key="4">
    <source>
        <dbReference type="PIRSR" id="PIRSR601613-1"/>
    </source>
</evidence>
<evidence type="ECO:0000313" key="7">
    <source>
        <dbReference type="Proteomes" id="UP000222054"/>
    </source>
</evidence>
<proteinExistence type="inferred from homology"/>
<evidence type="ECO:0000256" key="2">
    <source>
        <dbReference type="ARBA" id="ARBA00005995"/>
    </source>
</evidence>
<evidence type="ECO:0000256" key="1">
    <source>
        <dbReference type="ARBA" id="ARBA00001974"/>
    </source>
</evidence>
<dbReference type="InterPro" id="IPR036188">
    <property type="entry name" value="FAD/NAD-bd_sf"/>
</dbReference>
<sequence>MSYFGNPSLYMDSPSHASSSPKIAIIGGGLAGLTCAYRLKQAGYTARIYEASERVGGRCHTRRGDFADNQIVERGGEFIDQGQIAIQQLVTELGLQLDNLTAAEVPGTEGFFYFEGAPYSFAELVTDLLQITPQLQTDAALAGFPTQYNHYTQRGFELDHMSIIDYINAYVPGGMTSRLGKFLDMTFNSFLSSESSDTSALYLVYSFGFGFSEGGDQFHVHGGNDQIPKKLKERLTGQIVTETRLIAIKENENERYTLTFQKENDIFNVDADQVVMAIPFTILRSSVDYSQAGLQPLKVTAIQELGMGTATKLHVQFRNRYWNTLGCNGFTLSDTGYVYTSEASRAQPGNSGILGDFSGGNIGAGMNIGTPKERARQFLRQLEPVLPGISNQWNGKVTRDHWLGNPFSLGSYSYWRVGQMTKFAGIEGQSEGTNGNLHFAGEHTANLSGQGYMNGAIRTGERAAQEILGNLKQADVEEIVE</sequence>
<accession>A0A2B9DS38</accession>
<evidence type="ECO:0000256" key="3">
    <source>
        <dbReference type="ARBA" id="ARBA00023002"/>
    </source>
</evidence>
<evidence type="ECO:0000313" key="6">
    <source>
        <dbReference type="EMBL" id="PGM90296.1"/>
    </source>
</evidence>
<comment type="similarity">
    <text evidence="2">Belongs to the flavin monoamine oxidase family.</text>
</comment>
<dbReference type="SUPFAM" id="SSF51905">
    <property type="entry name" value="FAD/NAD(P)-binding domain"/>
    <property type="match status" value="1"/>
</dbReference>
<gene>
    <name evidence="6" type="ORF">CN958_22165</name>
</gene>
<evidence type="ECO:0000259" key="5">
    <source>
        <dbReference type="Pfam" id="PF01593"/>
    </source>
</evidence>
<comment type="cofactor">
    <cofactor evidence="1">
        <name>FAD</name>
        <dbReference type="ChEBI" id="CHEBI:57692"/>
    </cofactor>
</comment>
<dbReference type="PANTHER" id="PTHR43563">
    <property type="entry name" value="AMINE OXIDASE"/>
    <property type="match status" value="1"/>
</dbReference>
<dbReference type="PRINTS" id="PR00757">
    <property type="entry name" value="AMINEOXDASEF"/>
</dbReference>
<dbReference type="InterPro" id="IPR001613">
    <property type="entry name" value="Flavin_amine_oxidase"/>
</dbReference>
<dbReference type="EMBL" id="NUHO01000091">
    <property type="protein sequence ID" value="PGM90296.1"/>
    <property type="molecule type" value="Genomic_DNA"/>
</dbReference>
<protein>
    <submittedName>
        <fullName evidence="6">Monoamine oxidase</fullName>
    </submittedName>
</protein>
<dbReference type="InterPro" id="IPR050703">
    <property type="entry name" value="Flavin_MAO"/>
</dbReference>
<dbReference type="Gene3D" id="3.50.50.60">
    <property type="entry name" value="FAD/NAD(P)-binding domain"/>
    <property type="match status" value="1"/>
</dbReference>
<reference evidence="6 7" key="1">
    <citation type="submission" date="2017-09" db="EMBL/GenBank/DDBJ databases">
        <title>Large-scale bioinformatics analysis of Bacillus genomes uncovers conserved roles of natural products in bacterial physiology.</title>
        <authorList>
            <consortium name="Agbiome Team Llc"/>
            <person name="Bleich R.M."/>
            <person name="Grubbs K.J."/>
            <person name="Santa Maria K.C."/>
            <person name="Allen S.E."/>
            <person name="Farag S."/>
            <person name="Shank E.A."/>
            <person name="Bowers A."/>
        </authorList>
    </citation>
    <scope>NUCLEOTIDE SEQUENCE [LARGE SCALE GENOMIC DNA]</scope>
    <source>
        <strain evidence="6 7">AFS053130</strain>
    </source>
</reference>
<dbReference type="GO" id="GO:0016491">
    <property type="term" value="F:oxidoreductase activity"/>
    <property type="evidence" value="ECO:0007669"/>
    <property type="project" value="UniProtKB-KW"/>
</dbReference>
<dbReference type="PANTHER" id="PTHR43563:SF1">
    <property type="entry name" value="AMINE OXIDASE [FLAVIN-CONTAINING] B"/>
    <property type="match status" value="1"/>
</dbReference>
<keyword evidence="3" id="KW-0560">Oxidoreductase</keyword>
<comment type="caution">
    <text evidence="6">The sequence shown here is derived from an EMBL/GenBank/DDBJ whole genome shotgun (WGS) entry which is preliminary data.</text>
</comment>
<feature type="domain" description="Amine oxidase" evidence="5">
    <location>
        <begin position="30"/>
        <end position="468"/>
    </location>
</feature>
<dbReference type="SUPFAM" id="SSF54373">
    <property type="entry name" value="FAD-linked reductases, C-terminal domain"/>
    <property type="match status" value="1"/>
</dbReference>
<organism evidence="6 7">
    <name type="scientific">Bacillus cereus</name>
    <dbReference type="NCBI Taxonomy" id="1396"/>
    <lineage>
        <taxon>Bacteria</taxon>
        <taxon>Bacillati</taxon>
        <taxon>Bacillota</taxon>
        <taxon>Bacilli</taxon>
        <taxon>Bacillales</taxon>
        <taxon>Bacillaceae</taxon>
        <taxon>Bacillus</taxon>
        <taxon>Bacillus cereus group</taxon>
    </lineage>
</organism>
<dbReference type="Proteomes" id="UP000222054">
    <property type="component" value="Unassembled WGS sequence"/>
</dbReference>
<dbReference type="Gene3D" id="3.90.660.10">
    <property type="match status" value="1"/>
</dbReference>
<dbReference type="Pfam" id="PF01593">
    <property type="entry name" value="Amino_oxidase"/>
    <property type="match status" value="1"/>
</dbReference>
<feature type="binding site" evidence="4">
    <location>
        <begin position="50"/>
        <end position="51"/>
    </location>
    <ligand>
        <name>FAD</name>
        <dbReference type="ChEBI" id="CHEBI:57692"/>
    </ligand>
</feature>
<dbReference type="Gene3D" id="1.10.405.10">
    <property type="entry name" value="Guanine Nucleotide Dissociation Inhibitor, domain 1"/>
    <property type="match status" value="1"/>
</dbReference>
<dbReference type="AlphaFoldDB" id="A0A2B9DS38"/>
<name>A0A2B9DS38_BACCE</name>